<organism evidence="6 7">
    <name type="scientific">Acidithiobacillus thiooxidans</name>
    <name type="common">Thiobacillus thiooxidans</name>
    <dbReference type="NCBI Taxonomy" id="930"/>
    <lineage>
        <taxon>Bacteria</taxon>
        <taxon>Pseudomonadati</taxon>
        <taxon>Pseudomonadota</taxon>
        <taxon>Acidithiobacillia</taxon>
        <taxon>Acidithiobacillales</taxon>
        <taxon>Acidithiobacillaceae</taxon>
        <taxon>Acidithiobacillus</taxon>
    </lineage>
</organism>
<dbReference type="Pfam" id="PF00255">
    <property type="entry name" value="GSHPx"/>
    <property type="match status" value="1"/>
</dbReference>
<dbReference type="AlphaFoldDB" id="A0A1C2IFA8"/>
<dbReference type="PROSITE" id="PS00763">
    <property type="entry name" value="GLUTATHIONE_PEROXID_2"/>
    <property type="match status" value="1"/>
</dbReference>
<feature type="active site" evidence="4">
    <location>
        <position position="36"/>
    </location>
</feature>
<dbReference type="EMBL" id="LWSA01000064">
    <property type="protein sequence ID" value="OCX74674.1"/>
    <property type="molecule type" value="Genomic_DNA"/>
</dbReference>
<dbReference type="PROSITE" id="PS51355">
    <property type="entry name" value="GLUTATHIONE_PEROXID_3"/>
    <property type="match status" value="1"/>
</dbReference>
<dbReference type="Proteomes" id="UP000094893">
    <property type="component" value="Unassembled WGS sequence"/>
</dbReference>
<evidence type="ECO:0000256" key="2">
    <source>
        <dbReference type="ARBA" id="ARBA00022559"/>
    </source>
</evidence>
<dbReference type="STRING" id="930.GCA_002079865_01216"/>
<dbReference type="InterPro" id="IPR036249">
    <property type="entry name" value="Thioredoxin-like_sf"/>
</dbReference>
<dbReference type="FunFam" id="3.40.30.10:FF:000010">
    <property type="entry name" value="Glutathione peroxidase"/>
    <property type="match status" value="1"/>
</dbReference>
<evidence type="ECO:0000256" key="1">
    <source>
        <dbReference type="ARBA" id="ARBA00006926"/>
    </source>
</evidence>
<proteinExistence type="inferred from homology"/>
<dbReference type="PRINTS" id="PR01011">
    <property type="entry name" value="GLUTPROXDASE"/>
</dbReference>
<evidence type="ECO:0000256" key="3">
    <source>
        <dbReference type="ARBA" id="ARBA00023002"/>
    </source>
</evidence>
<dbReference type="InterPro" id="IPR029759">
    <property type="entry name" value="GPX_AS"/>
</dbReference>
<dbReference type="GO" id="GO:0034599">
    <property type="term" value="P:cellular response to oxidative stress"/>
    <property type="evidence" value="ECO:0007669"/>
    <property type="project" value="TreeGrafter"/>
</dbReference>
<evidence type="ECO:0000313" key="7">
    <source>
        <dbReference type="Proteomes" id="UP000094893"/>
    </source>
</evidence>
<dbReference type="GO" id="GO:0004601">
    <property type="term" value="F:peroxidase activity"/>
    <property type="evidence" value="ECO:0007669"/>
    <property type="project" value="UniProtKB-KW"/>
</dbReference>
<dbReference type="Gene3D" id="3.40.30.10">
    <property type="entry name" value="Glutaredoxin"/>
    <property type="match status" value="1"/>
</dbReference>
<comment type="caution">
    <text evidence="6">The sequence shown here is derived from an EMBL/GenBank/DDBJ whole genome shotgun (WGS) entry which is preliminary data.</text>
</comment>
<keyword evidence="3 5" id="KW-0560">Oxidoreductase</keyword>
<evidence type="ECO:0000313" key="6">
    <source>
        <dbReference type="EMBL" id="OCX74674.1"/>
    </source>
</evidence>
<dbReference type="RefSeq" id="WP_024894156.1">
    <property type="nucleotide sequence ID" value="NZ_DAIAWO010000055.1"/>
</dbReference>
<dbReference type="PANTHER" id="PTHR11592">
    <property type="entry name" value="GLUTATHIONE PEROXIDASE"/>
    <property type="match status" value="1"/>
</dbReference>
<dbReference type="PROSITE" id="PS00460">
    <property type="entry name" value="GLUTATHIONE_PEROXID_1"/>
    <property type="match status" value="1"/>
</dbReference>
<gene>
    <name evidence="6" type="ORF">A6P07_05240</name>
</gene>
<comment type="similarity">
    <text evidence="1 5">Belongs to the glutathione peroxidase family.</text>
</comment>
<dbReference type="PIRSF" id="PIRSF000303">
    <property type="entry name" value="Glutathion_perox"/>
    <property type="match status" value="1"/>
</dbReference>
<accession>A0A1C2IFA8</accession>
<protein>
    <recommendedName>
        <fullName evidence="5">Glutathione peroxidase</fullName>
    </recommendedName>
</protein>
<reference evidence="6 7" key="1">
    <citation type="journal article" date="2016" name="Int. J. Mol. Sci.">
        <title>Comparative genomics of the extreme acidophile Acidithiobacillus thiooxidans reveals intraspecific divergence and niche adaptation.</title>
        <authorList>
            <person name="Zhang X."/>
            <person name="Feng X."/>
            <person name="Tao J."/>
            <person name="Ma L."/>
            <person name="Xiao Y."/>
            <person name="Liang Y."/>
            <person name="Liu X."/>
            <person name="Yin H."/>
        </authorList>
    </citation>
    <scope>NUCLEOTIDE SEQUENCE [LARGE SCALE GENOMIC DNA]</scope>
    <source>
        <strain evidence="6 7">A02</strain>
    </source>
</reference>
<name>A0A1C2IFA8_ACITH</name>
<dbReference type="CDD" id="cd00340">
    <property type="entry name" value="GSH_Peroxidase"/>
    <property type="match status" value="1"/>
</dbReference>
<keyword evidence="2 5" id="KW-0575">Peroxidase</keyword>
<sequence>MSPFYNMQARSITGEEIRFGHFRGQVVLIVNTASACGFTPQCAGLNELYTTYASQGFTVLGFPCNQFGHQEPGDNQSIQLFCSQHFDIHFPLFEKIDVNGAHASPLYQWLTKSLPGFWGRKVHWNFTKFLLNRSGQPIARYAPNKKPERLCKAIEKALQENC</sequence>
<dbReference type="InterPro" id="IPR029760">
    <property type="entry name" value="GPX_CS"/>
</dbReference>
<dbReference type="InterPro" id="IPR000889">
    <property type="entry name" value="Glutathione_peroxidase"/>
</dbReference>
<dbReference type="PANTHER" id="PTHR11592:SF78">
    <property type="entry name" value="GLUTATHIONE PEROXIDASE"/>
    <property type="match status" value="1"/>
</dbReference>
<dbReference type="GeneID" id="60695283"/>
<evidence type="ECO:0000256" key="5">
    <source>
        <dbReference type="RuleBase" id="RU000499"/>
    </source>
</evidence>
<evidence type="ECO:0000256" key="4">
    <source>
        <dbReference type="PIRSR" id="PIRSR000303-1"/>
    </source>
</evidence>
<dbReference type="SUPFAM" id="SSF52833">
    <property type="entry name" value="Thioredoxin-like"/>
    <property type="match status" value="1"/>
</dbReference>